<reference evidence="12 13" key="1">
    <citation type="submission" date="2013-11" db="EMBL/GenBank/DDBJ databases">
        <title>Complete genome sequence of Rhizobium gallicum bv. gallicum R602.</title>
        <authorList>
            <person name="Bustos P."/>
            <person name="Santamaria R.I."/>
            <person name="Lozano L."/>
            <person name="Acosta J.L."/>
            <person name="Ormeno-Orrillo E."/>
            <person name="Rogel M.A."/>
            <person name="Romero D."/>
            <person name="Cevallos M.A."/>
            <person name="Martinez-Romero E."/>
            <person name="Gonzalez V."/>
        </authorList>
    </citation>
    <scope>NUCLEOTIDE SEQUENCE [LARGE SCALE GENOMIC DNA]</scope>
    <source>
        <strain evidence="12 13">R602</strain>
    </source>
</reference>
<keyword evidence="6 9" id="KW-1133">Transmembrane helix</keyword>
<evidence type="ECO:0000313" key="12">
    <source>
        <dbReference type="EMBL" id="AJD39566.1"/>
    </source>
</evidence>
<accession>A0A0B4WX55</accession>
<dbReference type="GO" id="GO:0140359">
    <property type="term" value="F:ABC-type transporter activity"/>
    <property type="evidence" value="ECO:0007669"/>
    <property type="project" value="InterPro"/>
</dbReference>
<keyword evidence="5 12" id="KW-0067">ATP-binding</keyword>
<dbReference type="InterPro" id="IPR003439">
    <property type="entry name" value="ABC_transporter-like_ATP-bd"/>
</dbReference>
<name>A0A0B4WX55_9HYPH</name>
<evidence type="ECO:0000256" key="4">
    <source>
        <dbReference type="ARBA" id="ARBA00022741"/>
    </source>
</evidence>
<dbReference type="KEGG" id="rga:RGR602_CH00192"/>
<evidence type="ECO:0000256" key="6">
    <source>
        <dbReference type="ARBA" id="ARBA00022989"/>
    </source>
</evidence>
<proteinExistence type="inferred from homology"/>
<dbReference type="InterPro" id="IPR039421">
    <property type="entry name" value="Type_1_exporter"/>
</dbReference>
<dbReference type="GO" id="GO:0016887">
    <property type="term" value="F:ATP hydrolysis activity"/>
    <property type="evidence" value="ECO:0007669"/>
    <property type="project" value="InterPro"/>
</dbReference>
<evidence type="ECO:0000256" key="3">
    <source>
        <dbReference type="ARBA" id="ARBA00022692"/>
    </source>
</evidence>
<dbReference type="EMBL" id="CP006877">
    <property type="protein sequence ID" value="AJD39566.1"/>
    <property type="molecule type" value="Genomic_DNA"/>
</dbReference>
<dbReference type="FunFam" id="3.40.50.300:FF:000218">
    <property type="entry name" value="Multidrug ABC transporter ATP-binding protein"/>
    <property type="match status" value="1"/>
</dbReference>
<dbReference type="InterPro" id="IPR036640">
    <property type="entry name" value="ABC1_TM_sf"/>
</dbReference>
<organism evidence="12 13">
    <name type="scientific">Rhizobium gallicum bv. gallicum R602sp</name>
    <dbReference type="NCBI Taxonomy" id="1041138"/>
    <lineage>
        <taxon>Bacteria</taxon>
        <taxon>Pseudomonadati</taxon>
        <taxon>Pseudomonadota</taxon>
        <taxon>Alphaproteobacteria</taxon>
        <taxon>Hyphomicrobiales</taxon>
        <taxon>Rhizobiaceae</taxon>
        <taxon>Rhizobium/Agrobacterium group</taxon>
        <taxon>Rhizobium</taxon>
    </lineage>
</organism>
<evidence type="ECO:0000259" key="11">
    <source>
        <dbReference type="PROSITE" id="PS50929"/>
    </source>
</evidence>
<dbReference type="Pfam" id="PF00664">
    <property type="entry name" value="ABC_membrane"/>
    <property type="match status" value="1"/>
</dbReference>
<dbReference type="InterPro" id="IPR017871">
    <property type="entry name" value="ABC_transporter-like_CS"/>
</dbReference>
<dbReference type="CDD" id="cd03249">
    <property type="entry name" value="ABC_MTABC3_MDL1_MDL2"/>
    <property type="match status" value="1"/>
</dbReference>
<feature type="transmembrane region" description="Helical" evidence="9">
    <location>
        <begin position="71"/>
        <end position="89"/>
    </location>
</feature>
<feature type="domain" description="ABC transmembrane type-1" evidence="11">
    <location>
        <begin position="36"/>
        <end position="318"/>
    </location>
</feature>
<evidence type="ECO:0000256" key="9">
    <source>
        <dbReference type="SAM" id="Phobius"/>
    </source>
</evidence>
<protein>
    <submittedName>
        <fullName evidence="12">Lipid A transporter ATP-binding protein</fullName>
    </submittedName>
</protein>
<feature type="transmembrane region" description="Helical" evidence="9">
    <location>
        <begin position="35"/>
        <end position="59"/>
    </location>
</feature>
<evidence type="ECO:0000256" key="1">
    <source>
        <dbReference type="ARBA" id="ARBA00004651"/>
    </source>
</evidence>
<dbReference type="Proteomes" id="UP000031368">
    <property type="component" value="Chromosome"/>
</dbReference>
<dbReference type="PROSITE" id="PS50893">
    <property type="entry name" value="ABC_TRANSPORTER_2"/>
    <property type="match status" value="1"/>
</dbReference>
<dbReference type="Gene3D" id="3.40.50.300">
    <property type="entry name" value="P-loop containing nucleotide triphosphate hydrolases"/>
    <property type="match status" value="1"/>
</dbReference>
<dbReference type="GO" id="GO:0005886">
    <property type="term" value="C:plasma membrane"/>
    <property type="evidence" value="ECO:0007669"/>
    <property type="project" value="UniProtKB-SubCell"/>
</dbReference>
<evidence type="ECO:0000256" key="8">
    <source>
        <dbReference type="ARBA" id="ARBA00024725"/>
    </source>
</evidence>
<evidence type="ECO:0000259" key="10">
    <source>
        <dbReference type="PROSITE" id="PS50893"/>
    </source>
</evidence>
<feature type="domain" description="ABC transporter" evidence="10">
    <location>
        <begin position="352"/>
        <end position="585"/>
    </location>
</feature>
<dbReference type="HOGENOM" id="CLU_000604_84_3_5"/>
<dbReference type="PANTHER" id="PTHR24221">
    <property type="entry name" value="ATP-BINDING CASSETTE SUB-FAMILY B"/>
    <property type="match status" value="1"/>
</dbReference>
<evidence type="ECO:0000256" key="2">
    <source>
        <dbReference type="ARBA" id="ARBA00005417"/>
    </source>
</evidence>
<dbReference type="RefSeq" id="WP_039843543.1">
    <property type="nucleotide sequence ID" value="NZ_CP006877.1"/>
</dbReference>
<gene>
    <name evidence="12" type="ORF">RGR602_CH00192</name>
</gene>
<dbReference type="PANTHER" id="PTHR24221:SF654">
    <property type="entry name" value="ATP-BINDING CASSETTE SUB-FAMILY B MEMBER 6"/>
    <property type="match status" value="1"/>
</dbReference>
<comment type="subcellular location">
    <subcellularLocation>
        <location evidence="1">Cell membrane</location>
        <topology evidence="1">Multi-pass membrane protein</topology>
    </subcellularLocation>
</comment>
<evidence type="ECO:0000256" key="5">
    <source>
        <dbReference type="ARBA" id="ARBA00022840"/>
    </source>
</evidence>
<dbReference type="Gene3D" id="1.20.1560.10">
    <property type="entry name" value="ABC transporter type 1, transmembrane domain"/>
    <property type="match status" value="1"/>
</dbReference>
<dbReference type="SMART" id="SM00382">
    <property type="entry name" value="AAA"/>
    <property type="match status" value="1"/>
</dbReference>
<dbReference type="PROSITE" id="PS00211">
    <property type="entry name" value="ABC_TRANSPORTER_1"/>
    <property type="match status" value="1"/>
</dbReference>
<dbReference type="InterPro" id="IPR011527">
    <property type="entry name" value="ABC1_TM_dom"/>
</dbReference>
<dbReference type="InterPro" id="IPR003593">
    <property type="entry name" value="AAA+_ATPase"/>
</dbReference>
<dbReference type="SUPFAM" id="SSF90123">
    <property type="entry name" value="ABC transporter transmembrane region"/>
    <property type="match status" value="1"/>
</dbReference>
<keyword evidence="4" id="KW-0547">Nucleotide-binding</keyword>
<keyword evidence="13" id="KW-1185">Reference proteome</keyword>
<keyword evidence="7 9" id="KW-0472">Membrane</keyword>
<dbReference type="GO" id="GO:0034040">
    <property type="term" value="F:ATPase-coupled lipid transmembrane transporter activity"/>
    <property type="evidence" value="ECO:0007669"/>
    <property type="project" value="TreeGrafter"/>
</dbReference>
<dbReference type="Pfam" id="PF00005">
    <property type="entry name" value="ABC_tran"/>
    <property type="match status" value="1"/>
</dbReference>
<evidence type="ECO:0000313" key="13">
    <source>
        <dbReference type="Proteomes" id="UP000031368"/>
    </source>
</evidence>
<dbReference type="AlphaFoldDB" id="A0A0B4WX55"/>
<dbReference type="PROSITE" id="PS50929">
    <property type="entry name" value="ABC_TM1F"/>
    <property type="match status" value="1"/>
</dbReference>
<evidence type="ECO:0000256" key="7">
    <source>
        <dbReference type="ARBA" id="ARBA00023136"/>
    </source>
</evidence>
<dbReference type="GO" id="GO:0005524">
    <property type="term" value="F:ATP binding"/>
    <property type="evidence" value="ECO:0007669"/>
    <property type="project" value="UniProtKB-KW"/>
</dbReference>
<keyword evidence="3 9" id="KW-0812">Transmembrane</keyword>
<comment type="function">
    <text evidence="8">Part of an ABC transporter complex. Transmembrane domains (TMD) form a pore in the inner membrane and the ATP-binding domain (NBD) is responsible for energy generation.</text>
</comment>
<sequence length="595" mass="65521">MESSANKKRTVSSDTITGVLKRIIAENGRDHIGGYAFAISCLVVVALSTAFTAWIMKVIIDEAFANRRADMVWIICLSIFIAFVLRGFASYGQAVALSRIGNNIVARYQRRLYAHLMTLSVGFYNEARSAHIAAQVSQNVGGIRDVMNLTITSTARDLLTFIALLGVMVFQDPLLSLAVFILAPPLLYGLRYLSKRLRQVTREAIHLNSHVLGAMQETIQGIAIVKAFTMEGELVRKLNKLVGAAENRANRIARLSERNAPMTETFAGFAVASILAYAAYRSIYHNVPPGAFFSFVTALLLAYDPARRLARLQVQLERAVVNARMIYELLDMEPRQRDLPDAKPLNVTDARIEFRDVSFAYSADPILNNVSFVAEGGKTTALVGPSGAGKSTVINLIPRFFDPKSGQIFIDGQDIAHVTKQSLRQQLAYVSQQPYLFEGTIRENIRYGRPEATDAEVEEAARLAYAHEFILAQSNGYDTPVGENGVTLSGGQRQRLSIARALVRKAPILLLDEATSALDTESEAAVQRALDEAMTGRTVVVIAHRLSTVVRADKMVVMQQGRVVEEGNHETLAKRNDGLYARLNNLQRPAASDSF</sequence>
<comment type="similarity">
    <text evidence="2">Belongs to the ABC transporter superfamily.</text>
</comment>
<dbReference type="CDD" id="cd18552">
    <property type="entry name" value="ABC_6TM_MsbA_like"/>
    <property type="match status" value="1"/>
</dbReference>
<dbReference type="SUPFAM" id="SSF52540">
    <property type="entry name" value="P-loop containing nucleoside triphosphate hydrolases"/>
    <property type="match status" value="1"/>
</dbReference>
<dbReference type="InterPro" id="IPR027417">
    <property type="entry name" value="P-loop_NTPase"/>
</dbReference>